<keyword evidence="3" id="KW-1003">Cell membrane</keyword>
<evidence type="ECO:0000256" key="6">
    <source>
        <dbReference type="ARBA" id="ARBA00023136"/>
    </source>
</evidence>
<gene>
    <name evidence="8" type="ORF">FM038_009020</name>
</gene>
<evidence type="ECO:0000256" key="2">
    <source>
        <dbReference type="ARBA" id="ARBA00022448"/>
    </source>
</evidence>
<evidence type="ECO:0000256" key="5">
    <source>
        <dbReference type="ARBA" id="ARBA00022989"/>
    </source>
</evidence>
<evidence type="ECO:0000313" key="8">
    <source>
        <dbReference type="EMBL" id="QPG57571.1"/>
    </source>
</evidence>
<comment type="subcellular location">
    <subcellularLocation>
        <location evidence="1">Cell membrane</location>
        <topology evidence="1">Multi-pass membrane protein</topology>
    </subcellularLocation>
</comment>
<dbReference type="PRINTS" id="PR00173">
    <property type="entry name" value="EDTRNSPORT"/>
</dbReference>
<dbReference type="PANTHER" id="PTHR42865:SF7">
    <property type="entry name" value="PROTON_GLUTAMATE-ASPARTATE SYMPORTER"/>
    <property type="match status" value="1"/>
</dbReference>
<feature type="transmembrane region" description="Helical" evidence="7">
    <location>
        <begin position="194"/>
        <end position="219"/>
    </location>
</feature>
<keyword evidence="4 7" id="KW-0812">Transmembrane</keyword>
<protein>
    <submittedName>
        <fullName evidence="8">Dicarboxylate/amino acid:cation symporter</fullName>
    </submittedName>
</protein>
<feature type="transmembrane region" description="Helical" evidence="7">
    <location>
        <begin position="12"/>
        <end position="29"/>
    </location>
</feature>
<dbReference type="RefSeq" id="WP_142870393.1">
    <property type="nucleotide sequence ID" value="NZ_CP045503.2"/>
</dbReference>
<keyword evidence="6 7" id="KW-0472">Membrane</keyword>
<keyword evidence="2" id="KW-0813">Transport</keyword>
<evidence type="ECO:0000256" key="4">
    <source>
        <dbReference type="ARBA" id="ARBA00022692"/>
    </source>
</evidence>
<feature type="transmembrane region" description="Helical" evidence="7">
    <location>
        <begin position="268"/>
        <end position="284"/>
    </location>
</feature>
<feature type="transmembrane region" description="Helical" evidence="7">
    <location>
        <begin position="49"/>
        <end position="72"/>
    </location>
</feature>
<dbReference type="SUPFAM" id="SSF118215">
    <property type="entry name" value="Proton glutamate symport protein"/>
    <property type="match status" value="1"/>
</dbReference>
<dbReference type="PANTHER" id="PTHR42865">
    <property type="entry name" value="PROTON/GLUTAMATE-ASPARTATE SYMPORTER"/>
    <property type="match status" value="1"/>
</dbReference>
<feature type="transmembrane region" description="Helical" evidence="7">
    <location>
        <begin position="337"/>
        <end position="354"/>
    </location>
</feature>
<dbReference type="Gene3D" id="1.10.3860.10">
    <property type="entry name" value="Sodium:dicarboxylate symporter"/>
    <property type="match status" value="1"/>
</dbReference>
<feature type="transmembrane region" description="Helical" evidence="7">
    <location>
        <begin position="304"/>
        <end position="325"/>
    </location>
</feature>
<feature type="transmembrane region" description="Helical" evidence="7">
    <location>
        <begin position="225"/>
        <end position="247"/>
    </location>
</feature>
<dbReference type="EMBL" id="CP045503">
    <property type="protein sequence ID" value="QPG57571.1"/>
    <property type="molecule type" value="Genomic_DNA"/>
</dbReference>
<keyword evidence="5 7" id="KW-1133">Transmembrane helix</keyword>
<dbReference type="InterPro" id="IPR001991">
    <property type="entry name" value="Na-dicarboxylate_symporter"/>
</dbReference>
<feature type="transmembrane region" description="Helical" evidence="7">
    <location>
        <begin position="92"/>
        <end position="113"/>
    </location>
</feature>
<evidence type="ECO:0000256" key="7">
    <source>
        <dbReference type="SAM" id="Phobius"/>
    </source>
</evidence>
<dbReference type="InterPro" id="IPR036458">
    <property type="entry name" value="Na:dicarbo_symporter_sf"/>
</dbReference>
<organism evidence="8 9">
    <name type="scientific">Shewanella eurypsychrophilus</name>
    <dbReference type="NCBI Taxonomy" id="2593656"/>
    <lineage>
        <taxon>Bacteria</taxon>
        <taxon>Pseudomonadati</taxon>
        <taxon>Pseudomonadota</taxon>
        <taxon>Gammaproteobacteria</taxon>
        <taxon>Alteromonadales</taxon>
        <taxon>Shewanellaceae</taxon>
        <taxon>Shewanella</taxon>
    </lineage>
</organism>
<reference evidence="8" key="1">
    <citation type="submission" date="2021-07" db="EMBL/GenBank/DDBJ databases">
        <title>Shewanella sp. YLB-07 whole genome sequence.</title>
        <authorList>
            <person name="Yu L."/>
        </authorList>
    </citation>
    <scope>NUCLEOTIDE SEQUENCE</scope>
    <source>
        <strain evidence="8">YLB-08</strain>
    </source>
</reference>
<evidence type="ECO:0000256" key="1">
    <source>
        <dbReference type="ARBA" id="ARBA00004651"/>
    </source>
</evidence>
<name>A0ABX6V4I9_9GAMM</name>
<evidence type="ECO:0000256" key="3">
    <source>
        <dbReference type="ARBA" id="ARBA00022475"/>
    </source>
</evidence>
<dbReference type="Proteomes" id="UP000316416">
    <property type="component" value="Chromosome"/>
</dbReference>
<proteinExistence type="predicted"/>
<feature type="transmembrane region" description="Helical" evidence="7">
    <location>
        <begin position="156"/>
        <end position="173"/>
    </location>
</feature>
<accession>A0ABX6V4I9</accession>
<evidence type="ECO:0000313" key="9">
    <source>
        <dbReference type="Proteomes" id="UP000316416"/>
    </source>
</evidence>
<sequence length="438" mass="46320">MALTQAKKLGLTSKILIGMGTGIIFGLLLRNLFPESTFIDEYITEGFLHVIGTIFVSGLKMLVVPLVFISLVCGTCSLSDPSKLGRLGGKTIAFYLFTTAIALSTAILVAIMIHPGNASLVSEGLSFNATEAPSLAEVIINIVPTNPLQAMSEGNMLQIILFAVIFGFAISHIGERGKRVAALFNDLNEVIMRVVTLIMQLAPYGVFALMAKLALTLGLETFGSVVQYFFVVLGVLLLHGFVVYPTLLKLFSGLNPFIFIRKMRDVQLFAFSTASSNATLPVTIEAAEHRLGVDNKVASFTLPLGATINMDGTAIMQGVATVFIAQVYGVDLTITDYAMVVITATLASIGTAGVPGVGLIMLAMVLNQVGLPVEGIALIIGVDRLLDMVRTAVNVTGDSVATVIIAKSEGAFDIETFNDTQAGKTAGSFTAQVKGQEA</sequence>
<dbReference type="Pfam" id="PF00375">
    <property type="entry name" value="SDF"/>
    <property type="match status" value="1"/>
</dbReference>
<keyword evidence="9" id="KW-1185">Reference proteome</keyword>